<keyword evidence="1" id="KW-0812">Transmembrane</keyword>
<dbReference type="Proteomes" id="UP000078476">
    <property type="component" value="Unassembled WGS sequence"/>
</dbReference>
<dbReference type="STRING" id="980561.A1359_20515"/>
<feature type="transmembrane region" description="Helical" evidence="1">
    <location>
        <begin position="20"/>
        <end position="36"/>
    </location>
</feature>
<dbReference type="EMBL" id="LUUI01000029">
    <property type="protein sequence ID" value="OAI20815.1"/>
    <property type="molecule type" value="Genomic_DNA"/>
</dbReference>
<dbReference type="OrthoDB" id="419058at2"/>
<evidence type="ECO:0000313" key="3">
    <source>
        <dbReference type="Proteomes" id="UP000078476"/>
    </source>
</evidence>
<proteinExistence type="predicted"/>
<keyword evidence="1" id="KW-1133">Transmembrane helix</keyword>
<comment type="caution">
    <text evidence="2">The sequence shown here is derived from an EMBL/GenBank/DDBJ whole genome shotgun (WGS) entry which is preliminary data.</text>
</comment>
<keyword evidence="3" id="KW-1185">Reference proteome</keyword>
<evidence type="ECO:0000256" key="1">
    <source>
        <dbReference type="SAM" id="Phobius"/>
    </source>
</evidence>
<evidence type="ECO:0000313" key="2">
    <source>
        <dbReference type="EMBL" id="OAI20815.1"/>
    </source>
</evidence>
<gene>
    <name evidence="2" type="ORF">A1359_20515</name>
</gene>
<feature type="transmembrane region" description="Helical" evidence="1">
    <location>
        <begin position="42"/>
        <end position="62"/>
    </location>
</feature>
<name>A0A177NS68_9GAMM</name>
<sequence>MEDKKHPNQGITLTLKNSLYVFLFTGFIFSLVYGLIGLKVGLFSGLLFGLIISLACGLGAVIKHYSLRLALCLNRNIPFKFIPFLDYSAKLILLKKVGGGYIFIHRMLLEYFAGLATKKPY</sequence>
<dbReference type="RefSeq" id="WP_066977390.1">
    <property type="nucleotide sequence ID" value="NZ_LUUI01000029.1"/>
</dbReference>
<accession>A0A177NS68</accession>
<keyword evidence="1" id="KW-0472">Membrane</keyword>
<organism evidence="2 3">
    <name type="scientific">Methylomonas lenta</name>
    <dbReference type="NCBI Taxonomy" id="980561"/>
    <lineage>
        <taxon>Bacteria</taxon>
        <taxon>Pseudomonadati</taxon>
        <taxon>Pseudomonadota</taxon>
        <taxon>Gammaproteobacteria</taxon>
        <taxon>Methylococcales</taxon>
        <taxon>Methylococcaceae</taxon>
        <taxon>Methylomonas</taxon>
    </lineage>
</organism>
<reference evidence="2 3" key="1">
    <citation type="submission" date="2016-03" db="EMBL/GenBank/DDBJ databases">
        <authorList>
            <person name="Ploux O."/>
        </authorList>
    </citation>
    <scope>NUCLEOTIDE SEQUENCE [LARGE SCALE GENOMIC DNA]</scope>
    <source>
        <strain evidence="2 3">R-45370</strain>
    </source>
</reference>
<dbReference type="AlphaFoldDB" id="A0A177NS68"/>
<protein>
    <submittedName>
        <fullName evidence="2">Uncharacterized protein</fullName>
    </submittedName>
</protein>